<reference evidence="4" key="1">
    <citation type="submission" date="2023-06" db="EMBL/GenBank/DDBJ databases">
        <authorList>
            <person name="Kurt Z."/>
        </authorList>
    </citation>
    <scope>NUCLEOTIDE SEQUENCE</scope>
</reference>
<dbReference type="Proteomes" id="UP001642409">
    <property type="component" value="Unassembled WGS sequence"/>
</dbReference>
<protein>
    <submittedName>
        <fullName evidence="5">Hypothetical_protein</fullName>
    </submittedName>
</protein>
<evidence type="ECO:0000256" key="2">
    <source>
        <dbReference type="SAM" id="MobiDB-lite"/>
    </source>
</evidence>
<feature type="region of interest" description="Disordered" evidence="2">
    <location>
        <begin position="1"/>
        <end position="101"/>
    </location>
</feature>
<keyword evidence="1" id="KW-0175">Coiled coil</keyword>
<gene>
    <name evidence="4" type="ORF">HINF_LOCUS2566</name>
    <name evidence="5" type="ORF">HINF_LOCUS30457</name>
</gene>
<feature type="compositionally biased region" description="Low complexity" evidence="2">
    <location>
        <begin position="81"/>
        <end position="92"/>
    </location>
</feature>
<organism evidence="4">
    <name type="scientific">Hexamita inflata</name>
    <dbReference type="NCBI Taxonomy" id="28002"/>
    <lineage>
        <taxon>Eukaryota</taxon>
        <taxon>Metamonada</taxon>
        <taxon>Diplomonadida</taxon>
        <taxon>Hexamitidae</taxon>
        <taxon>Hexamitinae</taxon>
        <taxon>Hexamita</taxon>
    </lineage>
</organism>
<keyword evidence="3" id="KW-0812">Transmembrane</keyword>
<feature type="compositionally biased region" description="Polar residues" evidence="2">
    <location>
        <begin position="43"/>
        <end position="57"/>
    </location>
</feature>
<proteinExistence type="predicted"/>
<keyword evidence="6" id="KW-1185">Reference proteome</keyword>
<sequence>MSQTSDPQESESPSSLSIIFDSSSDQSHISENTHPESEPKNQLVINVTQKTGPNSTDVDIKNENRPEINLLSIGPPEQTIDSSSSSINILDSSSEENGQDEDNLNIKVKEKEQISQNLQLITDNEILEQNWRNSEQNVENIYQEAQNYLKQIEDGKKNVEMLKLQQALKDLQECDKHFGKQPFYKNQYDQIVNQVKIMLQKEENALNTLQMQNVDQFYQKLTLLNQFILLDIQISVQFNQLVKKFQNTILMVVNTIYTQINTSRVEQTICYLDLYFITLNKLQNITIVQQQINSVIHALQNTVVSEPTLILTNVYVIIALENQITVFMLIITYSINSAVHFFFTSSFK</sequence>
<dbReference type="AlphaFoldDB" id="A0AA86TE31"/>
<feature type="compositionally biased region" description="Low complexity" evidence="2">
    <location>
        <begin position="1"/>
        <end position="30"/>
    </location>
</feature>
<keyword evidence="3" id="KW-0472">Membrane</keyword>
<evidence type="ECO:0000256" key="1">
    <source>
        <dbReference type="SAM" id="Coils"/>
    </source>
</evidence>
<comment type="caution">
    <text evidence="4">The sequence shown here is derived from an EMBL/GenBank/DDBJ whole genome shotgun (WGS) entry which is preliminary data.</text>
</comment>
<feature type="transmembrane region" description="Helical" evidence="3">
    <location>
        <begin position="324"/>
        <end position="343"/>
    </location>
</feature>
<feature type="coiled-coil region" evidence="1">
    <location>
        <begin position="124"/>
        <end position="165"/>
    </location>
</feature>
<keyword evidence="3" id="KW-1133">Transmembrane helix</keyword>
<evidence type="ECO:0000256" key="3">
    <source>
        <dbReference type="SAM" id="Phobius"/>
    </source>
</evidence>
<dbReference type="EMBL" id="CATOUU010000062">
    <property type="protein sequence ID" value="CAI9914921.1"/>
    <property type="molecule type" value="Genomic_DNA"/>
</dbReference>
<name>A0AA86TE31_9EUKA</name>
<accession>A0AA86TE31</accession>
<evidence type="ECO:0000313" key="6">
    <source>
        <dbReference type="Proteomes" id="UP001642409"/>
    </source>
</evidence>
<evidence type="ECO:0000313" key="4">
    <source>
        <dbReference type="EMBL" id="CAI9914921.1"/>
    </source>
</evidence>
<evidence type="ECO:0000313" key="5">
    <source>
        <dbReference type="EMBL" id="CAL6025636.1"/>
    </source>
</evidence>
<reference evidence="5 6" key="2">
    <citation type="submission" date="2024-07" db="EMBL/GenBank/DDBJ databases">
        <authorList>
            <person name="Akdeniz Z."/>
        </authorList>
    </citation>
    <scope>NUCLEOTIDE SEQUENCE [LARGE SCALE GENOMIC DNA]</scope>
</reference>
<dbReference type="EMBL" id="CAXDID020000100">
    <property type="protein sequence ID" value="CAL6025636.1"/>
    <property type="molecule type" value="Genomic_DNA"/>
</dbReference>